<reference evidence="2" key="1">
    <citation type="journal article" date="2023" name="G3 (Bethesda)">
        <title>Genome assembly and association tests identify interacting loci associated with vigor, precocity, and sex in interspecific pistachio rootstocks.</title>
        <authorList>
            <person name="Palmer W."/>
            <person name="Jacygrad E."/>
            <person name="Sagayaradj S."/>
            <person name="Cavanaugh K."/>
            <person name="Han R."/>
            <person name="Bertier L."/>
            <person name="Beede B."/>
            <person name="Kafkas S."/>
            <person name="Golino D."/>
            <person name="Preece J."/>
            <person name="Michelmore R."/>
        </authorList>
    </citation>
    <scope>NUCLEOTIDE SEQUENCE [LARGE SCALE GENOMIC DNA]</scope>
</reference>
<dbReference type="EMBL" id="CM047900">
    <property type="protein sequence ID" value="KAJ0099305.1"/>
    <property type="molecule type" value="Genomic_DNA"/>
</dbReference>
<name>A0ACC1BK77_9ROSI</name>
<comment type="caution">
    <text evidence="1">The sequence shown here is derived from an EMBL/GenBank/DDBJ whole genome shotgun (WGS) entry which is preliminary data.</text>
</comment>
<evidence type="ECO:0000313" key="2">
    <source>
        <dbReference type="Proteomes" id="UP001164250"/>
    </source>
</evidence>
<proteinExistence type="predicted"/>
<gene>
    <name evidence="1" type="ORF">Patl1_20589</name>
</gene>
<sequence length="643" mass="69791">MGLQFQVFVLCLSIQFMIIAATTNSDDAAALNSLKFSWENFPPSWRGSDPCDEHWEGIRCTNSRVISITLSGMGLSGTLSGDITALLELQTLDLSYNKDLGGSLPAAIGDLKNLTTLILVGCGFSGPIPHSIGSLSKLVYLSLNSNSFSGQIPPSIGSLSELYWLDLADNELSGTIPVSSGDSSGLDMLVRTKHFHLGNNQLSGTIPEKLFSPKMVLIHVLFESNNLTGTLPVSLGLVQTLEVVRFDRNRLSGSIPSNLNNLSHVNELFLSNNRLTGPMPNLTGLDSLFSLDMSNNSFDASDFPAWFSTLQSLTTVMMDSTQLQGEVPPEFFRHPHLQTVVMRHNQLNGTMDIGSSHSNQLELVDLTGNQISGFTSTTGADNVDFILANNPICEESGETKDYCTPNEESSTYSTPSNNCRHDSCSSDQISSPNCQCAYPYTGTLVFRAPSFSGLGNFTYFTTLEGDMTLAFQSYKLPVDSISLSNPRKDSNEYLNLNVQVFPPSSEDSFNRTGISSLGFVLSNQTYKPPHNFGPYYFIGDPYGHFAGSASKNSINIGIIIGAAAGGCVLLLLLIFAGVYAHRQKKIAQKANEQNPFAHWDQNKSSGNIPQLKGARCFSFEEVNKFTNQFSEANNIGSGGYGKV</sequence>
<evidence type="ECO:0000313" key="1">
    <source>
        <dbReference type="EMBL" id="KAJ0099305.1"/>
    </source>
</evidence>
<accession>A0ACC1BK77</accession>
<keyword evidence="2" id="KW-1185">Reference proteome</keyword>
<organism evidence="1 2">
    <name type="scientific">Pistacia atlantica</name>
    <dbReference type="NCBI Taxonomy" id="434234"/>
    <lineage>
        <taxon>Eukaryota</taxon>
        <taxon>Viridiplantae</taxon>
        <taxon>Streptophyta</taxon>
        <taxon>Embryophyta</taxon>
        <taxon>Tracheophyta</taxon>
        <taxon>Spermatophyta</taxon>
        <taxon>Magnoliopsida</taxon>
        <taxon>eudicotyledons</taxon>
        <taxon>Gunneridae</taxon>
        <taxon>Pentapetalae</taxon>
        <taxon>rosids</taxon>
        <taxon>malvids</taxon>
        <taxon>Sapindales</taxon>
        <taxon>Anacardiaceae</taxon>
        <taxon>Pistacia</taxon>
    </lineage>
</organism>
<protein>
    <submittedName>
        <fullName evidence="1">Uncharacterized protein</fullName>
    </submittedName>
</protein>
<dbReference type="Proteomes" id="UP001164250">
    <property type="component" value="Chromosome 4"/>
</dbReference>